<dbReference type="Proteomes" id="UP000233551">
    <property type="component" value="Unassembled WGS sequence"/>
</dbReference>
<dbReference type="AlphaFoldDB" id="A0A2I0JQJ9"/>
<dbReference type="EMBL" id="PGOL01001357">
    <property type="protein sequence ID" value="PKI58565.1"/>
    <property type="molecule type" value="Genomic_DNA"/>
</dbReference>
<evidence type="ECO:0000313" key="2">
    <source>
        <dbReference type="Proteomes" id="UP000233551"/>
    </source>
</evidence>
<comment type="caution">
    <text evidence="1">The sequence shown here is derived from an EMBL/GenBank/DDBJ whole genome shotgun (WGS) entry which is preliminary data.</text>
</comment>
<reference evidence="1 2" key="1">
    <citation type="submission" date="2017-11" db="EMBL/GenBank/DDBJ databases">
        <title>De-novo sequencing of pomegranate (Punica granatum L.) genome.</title>
        <authorList>
            <person name="Akparov Z."/>
            <person name="Amiraslanov A."/>
            <person name="Hajiyeva S."/>
            <person name="Abbasov M."/>
            <person name="Kaur K."/>
            <person name="Hamwieh A."/>
            <person name="Solovyev V."/>
            <person name="Salamov A."/>
            <person name="Braich B."/>
            <person name="Kosarev P."/>
            <person name="Mahmoud A."/>
            <person name="Hajiyev E."/>
            <person name="Babayeva S."/>
            <person name="Izzatullayeva V."/>
            <person name="Mammadov A."/>
            <person name="Mammadov A."/>
            <person name="Sharifova S."/>
            <person name="Ojaghi J."/>
            <person name="Eynullazada K."/>
            <person name="Bayramov B."/>
            <person name="Abdulazimova A."/>
            <person name="Shahmuradov I."/>
        </authorList>
    </citation>
    <scope>NUCLEOTIDE SEQUENCE [LARGE SCALE GENOMIC DNA]</scope>
    <source>
        <strain evidence="2">cv. AG2017</strain>
        <tissue evidence="1">Leaf</tissue>
    </source>
</reference>
<sequence>MGRTGPKGWTGQKGWTGPTGATLAGCRWNSGWAGLTAGLGLLQLGRAGLVSSCAGPLDLDWSAGSGLVRWVRIGLLPALPKRGVDPISRKRTETKRRRGVVRAVRRRRLARRGARVERELRGASGSEDEIGVGADGCGGSCGSEKTRAEDRSSSSWRSFVPELRGVRLRAEGRPSSSCRRSSRSVRSVLTDPCPSVLSRMQPKTMRSTLFGPGDRLAILLVCANM</sequence>
<dbReference type="STRING" id="22663.A0A2I0JQJ9"/>
<dbReference type="PROSITE" id="PS51257">
    <property type="entry name" value="PROKAR_LIPOPROTEIN"/>
    <property type="match status" value="1"/>
</dbReference>
<proteinExistence type="predicted"/>
<gene>
    <name evidence="1" type="ORF">CRG98_021028</name>
</gene>
<evidence type="ECO:0000313" key="1">
    <source>
        <dbReference type="EMBL" id="PKI58565.1"/>
    </source>
</evidence>
<organism evidence="1 2">
    <name type="scientific">Punica granatum</name>
    <name type="common">Pomegranate</name>
    <dbReference type="NCBI Taxonomy" id="22663"/>
    <lineage>
        <taxon>Eukaryota</taxon>
        <taxon>Viridiplantae</taxon>
        <taxon>Streptophyta</taxon>
        <taxon>Embryophyta</taxon>
        <taxon>Tracheophyta</taxon>
        <taxon>Spermatophyta</taxon>
        <taxon>Magnoliopsida</taxon>
        <taxon>eudicotyledons</taxon>
        <taxon>Gunneridae</taxon>
        <taxon>Pentapetalae</taxon>
        <taxon>rosids</taxon>
        <taxon>malvids</taxon>
        <taxon>Myrtales</taxon>
        <taxon>Lythraceae</taxon>
        <taxon>Punica</taxon>
    </lineage>
</organism>
<keyword evidence="2" id="KW-1185">Reference proteome</keyword>
<protein>
    <submittedName>
        <fullName evidence="1">Uncharacterized protein</fullName>
    </submittedName>
</protein>
<accession>A0A2I0JQJ9</accession>
<name>A0A2I0JQJ9_PUNGR</name>